<dbReference type="EMBL" id="CAEKDK010000004">
    <property type="protein sequence ID" value="CAB4278208.1"/>
    <property type="molecule type" value="Genomic_DNA"/>
</dbReference>
<reference evidence="1 2" key="1">
    <citation type="submission" date="2020-05" db="EMBL/GenBank/DDBJ databases">
        <authorList>
            <person name="Campoy J."/>
            <person name="Schneeberger K."/>
            <person name="Spophaly S."/>
        </authorList>
    </citation>
    <scope>NUCLEOTIDE SEQUENCE [LARGE SCALE GENOMIC DNA]</scope>
    <source>
        <strain evidence="1">PruArmRojPasFocal</strain>
    </source>
</reference>
<organism evidence="1 2">
    <name type="scientific">Prunus armeniaca</name>
    <name type="common">Apricot</name>
    <name type="synonym">Armeniaca vulgaris</name>
    <dbReference type="NCBI Taxonomy" id="36596"/>
    <lineage>
        <taxon>Eukaryota</taxon>
        <taxon>Viridiplantae</taxon>
        <taxon>Streptophyta</taxon>
        <taxon>Embryophyta</taxon>
        <taxon>Tracheophyta</taxon>
        <taxon>Spermatophyta</taxon>
        <taxon>Magnoliopsida</taxon>
        <taxon>eudicotyledons</taxon>
        <taxon>Gunneridae</taxon>
        <taxon>Pentapetalae</taxon>
        <taxon>rosids</taxon>
        <taxon>fabids</taxon>
        <taxon>Rosales</taxon>
        <taxon>Rosaceae</taxon>
        <taxon>Amygdaloideae</taxon>
        <taxon>Amygdaleae</taxon>
        <taxon>Prunus</taxon>
    </lineage>
</organism>
<dbReference type="Proteomes" id="UP000507222">
    <property type="component" value="Unassembled WGS sequence"/>
</dbReference>
<accession>A0A6J5UWC3</accession>
<evidence type="ECO:0000313" key="2">
    <source>
        <dbReference type="Proteomes" id="UP000507222"/>
    </source>
</evidence>
<protein>
    <submittedName>
        <fullName evidence="1">Uncharacterized protein</fullName>
    </submittedName>
</protein>
<gene>
    <name evidence="1" type="ORF">CURHAP_LOCUS28630</name>
</gene>
<proteinExistence type="predicted"/>
<dbReference type="AlphaFoldDB" id="A0A6J5UWC3"/>
<evidence type="ECO:0000313" key="1">
    <source>
        <dbReference type="EMBL" id="CAB4278208.1"/>
    </source>
</evidence>
<sequence>MLMGWLLVVGRQGWGGGGDGDKGGRACGCSGNGDRVVVATKVIWVVVAVQMVVRVVLAIMTVQEGCGSRGRGGVY</sequence>
<name>A0A6J5UWC3_PRUAR</name>